<feature type="transmembrane region" description="Helical" evidence="1">
    <location>
        <begin position="109"/>
        <end position="128"/>
    </location>
</feature>
<evidence type="ECO:0000256" key="1">
    <source>
        <dbReference type="SAM" id="Phobius"/>
    </source>
</evidence>
<comment type="caution">
    <text evidence="2">The sequence shown here is derived from an EMBL/GenBank/DDBJ whole genome shotgun (WGS) entry which is preliminary data.</text>
</comment>
<keyword evidence="1" id="KW-0812">Transmembrane</keyword>
<evidence type="ECO:0000313" key="3">
    <source>
        <dbReference type="Proteomes" id="UP001162881"/>
    </source>
</evidence>
<dbReference type="Proteomes" id="UP001162881">
    <property type="component" value="Unassembled WGS sequence"/>
</dbReference>
<accession>A0ABT0BG76</accession>
<protein>
    <submittedName>
        <fullName evidence="2">DUF2254 domain-containing protein</fullName>
    </submittedName>
</protein>
<dbReference type="Pfam" id="PF10011">
    <property type="entry name" value="DUF2254"/>
    <property type="match status" value="1"/>
</dbReference>
<reference evidence="2" key="1">
    <citation type="submission" date="2022-03" db="EMBL/GenBank/DDBJ databases">
        <title>Identification of a novel bacterium isolated from mangrove sediments.</title>
        <authorList>
            <person name="Pan X."/>
        </authorList>
    </citation>
    <scope>NUCLEOTIDE SEQUENCE</scope>
    <source>
        <strain evidence="2">B1949</strain>
    </source>
</reference>
<feature type="transmembrane region" description="Helical" evidence="1">
    <location>
        <begin position="16"/>
        <end position="37"/>
    </location>
</feature>
<dbReference type="RefSeq" id="WP_244022534.1">
    <property type="nucleotide sequence ID" value="NZ_JALHLF010000075.1"/>
</dbReference>
<name>A0ABT0BG76_9SPHN</name>
<dbReference type="EMBL" id="JALHLF010000075">
    <property type="protein sequence ID" value="MCJ2184075.1"/>
    <property type="molecule type" value="Genomic_DNA"/>
</dbReference>
<keyword evidence="1" id="KW-1133">Transmembrane helix</keyword>
<organism evidence="2 3">
    <name type="scientific">Novosphingobium organovorum</name>
    <dbReference type="NCBI Taxonomy" id="2930092"/>
    <lineage>
        <taxon>Bacteria</taxon>
        <taxon>Pseudomonadati</taxon>
        <taxon>Pseudomonadota</taxon>
        <taxon>Alphaproteobacteria</taxon>
        <taxon>Sphingomonadales</taxon>
        <taxon>Sphingomonadaceae</taxon>
        <taxon>Novosphingobium</taxon>
    </lineage>
</organism>
<feature type="transmembrane region" description="Helical" evidence="1">
    <location>
        <begin position="140"/>
        <end position="162"/>
    </location>
</feature>
<gene>
    <name evidence="2" type="ORF">MTR62_15425</name>
</gene>
<keyword evidence="3" id="KW-1185">Reference proteome</keyword>
<feature type="transmembrane region" description="Helical" evidence="1">
    <location>
        <begin position="63"/>
        <end position="88"/>
    </location>
</feature>
<dbReference type="InterPro" id="IPR018723">
    <property type="entry name" value="DUF2254_membrane"/>
</dbReference>
<evidence type="ECO:0000313" key="2">
    <source>
        <dbReference type="EMBL" id="MCJ2184075.1"/>
    </source>
</evidence>
<proteinExistence type="predicted"/>
<keyword evidence="1" id="KW-0472">Membrane</keyword>
<sequence length="429" mass="46258">MIARLHSLWYALRASYWFYPALFALGAFALGLMTLHLDRSGATQWLAQSDWLEPLHANGAESLLGVATGSMIGVAATVFSITIAAVAYASGNYGPRLLGNFMEDKGNQLSLATFVGTFVYGLTVLRAVRASAPGTPAFVPQLSLLMAFALLVVTTGVLVYFLHHIPASIRIDTVLEAIGQRLLRQIAARYPHAGERDPAHRALPSGGATVRAHDTGYVRVIELGTLCKVASAHGLLINLAVRTGDFVYPGCIVAHTDAPRGDPDIDAQIHQCLALGASRTAEQDIEFSIDELVEIALRALSPAINDPFTAIAVVHWMGAATAAFGRSDLAREDWQEGDAACPVARLHADFAHYLERGFVAMRSALATSRLAAIVALDTLDSAARNVRGEYRAALVRKEMRALVLQAREHLVGPDLAMVEERLRVLEHRA</sequence>